<dbReference type="Gene3D" id="1.10.10.60">
    <property type="entry name" value="Homeodomain-like"/>
    <property type="match status" value="2"/>
</dbReference>
<dbReference type="SUPFAM" id="SSF46689">
    <property type="entry name" value="Homeodomain-like"/>
    <property type="match status" value="2"/>
</dbReference>
<dbReference type="SUPFAM" id="SSF52172">
    <property type="entry name" value="CheY-like"/>
    <property type="match status" value="1"/>
</dbReference>
<name>A0ABY3SN48_9BACL</name>
<dbReference type="Pfam" id="PF17853">
    <property type="entry name" value="GGDEF_2"/>
    <property type="match status" value="1"/>
</dbReference>
<dbReference type="InterPro" id="IPR011006">
    <property type="entry name" value="CheY-like_superfamily"/>
</dbReference>
<proteinExistence type="predicted"/>
<dbReference type="Pfam" id="PF00072">
    <property type="entry name" value="Response_reg"/>
    <property type="match status" value="1"/>
</dbReference>
<dbReference type="InterPro" id="IPR001789">
    <property type="entry name" value="Sig_transdc_resp-reg_receiver"/>
</dbReference>
<keyword evidence="1" id="KW-0805">Transcription regulation</keyword>
<feature type="domain" description="HTH araC/xylS-type" evidence="5">
    <location>
        <begin position="421"/>
        <end position="519"/>
    </location>
</feature>
<dbReference type="InterPro" id="IPR041522">
    <property type="entry name" value="CdaR_GGDEF"/>
</dbReference>
<dbReference type="PROSITE" id="PS00041">
    <property type="entry name" value="HTH_ARAC_FAMILY_1"/>
    <property type="match status" value="1"/>
</dbReference>
<keyword evidence="4" id="KW-0597">Phosphoprotein</keyword>
<accession>A0ABY3SN48</accession>
<dbReference type="InterPro" id="IPR020449">
    <property type="entry name" value="Tscrpt_reg_AraC-type_HTH"/>
</dbReference>
<evidence type="ECO:0000313" key="8">
    <source>
        <dbReference type="Proteomes" id="UP001649230"/>
    </source>
</evidence>
<dbReference type="RefSeq" id="WP_235121476.1">
    <property type="nucleotide sequence ID" value="NZ_CP090978.1"/>
</dbReference>
<evidence type="ECO:0000313" key="7">
    <source>
        <dbReference type="EMBL" id="UJF34903.1"/>
    </source>
</evidence>
<reference evidence="7 8" key="1">
    <citation type="journal article" date="2024" name="Int. J. Syst. Evol. Microbiol.">
        <title>Paenibacillus hexagrammi sp. nov., a novel bacterium isolated from the gut content of Hexagrammos agrammus.</title>
        <authorList>
            <person name="Jung H.K."/>
            <person name="Kim D.G."/>
            <person name="Zin H."/>
            <person name="Park J."/>
            <person name="Jung H."/>
            <person name="Kim Y.O."/>
            <person name="Kong H.J."/>
            <person name="Kim J.W."/>
            <person name="Kim Y.S."/>
        </authorList>
    </citation>
    <scope>NUCLEOTIDE SEQUENCE [LARGE SCALE GENOMIC DNA]</scope>
    <source>
        <strain evidence="7 8">YPD9-1</strain>
    </source>
</reference>
<gene>
    <name evidence="7" type="ORF">L0M14_07070</name>
</gene>
<evidence type="ECO:0000259" key="5">
    <source>
        <dbReference type="PROSITE" id="PS01124"/>
    </source>
</evidence>
<dbReference type="InterPro" id="IPR018062">
    <property type="entry name" value="HTH_AraC-typ_CS"/>
</dbReference>
<dbReference type="Gene3D" id="3.40.50.2300">
    <property type="match status" value="1"/>
</dbReference>
<keyword evidence="3" id="KW-0804">Transcription</keyword>
<protein>
    <submittedName>
        <fullName evidence="7">Response regulator</fullName>
    </submittedName>
</protein>
<dbReference type="PANTHER" id="PTHR43280">
    <property type="entry name" value="ARAC-FAMILY TRANSCRIPTIONAL REGULATOR"/>
    <property type="match status" value="1"/>
</dbReference>
<dbReference type="PANTHER" id="PTHR43280:SF2">
    <property type="entry name" value="HTH-TYPE TRANSCRIPTIONAL REGULATOR EXSA"/>
    <property type="match status" value="1"/>
</dbReference>
<feature type="modified residue" description="4-aspartylphosphate" evidence="4">
    <location>
        <position position="55"/>
    </location>
</feature>
<keyword evidence="2" id="KW-0238">DNA-binding</keyword>
<evidence type="ECO:0000259" key="6">
    <source>
        <dbReference type="PROSITE" id="PS50110"/>
    </source>
</evidence>
<organism evidence="7 8">
    <name type="scientific">Paenibacillus hexagrammi</name>
    <dbReference type="NCBI Taxonomy" id="2908839"/>
    <lineage>
        <taxon>Bacteria</taxon>
        <taxon>Bacillati</taxon>
        <taxon>Bacillota</taxon>
        <taxon>Bacilli</taxon>
        <taxon>Bacillales</taxon>
        <taxon>Paenibacillaceae</taxon>
        <taxon>Paenibacillus</taxon>
    </lineage>
</organism>
<dbReference type="SMART" id="SM00342">
    <property type="entry name" value="HTH_ARAC"/>
    <property type="match status" value="1"/>
</dbReference>
<dbReference type="PROSITE" id="PS01124">
    <property type="entry name" value="HTH_ARAC_FAMILY_2"/>
    <property type="match status" value="1"/>
</dbReference>
<dbReference type="EMBL" id="CP090978">
    <property type="protein sequence ID" value="UJF34903.1"/>
    <property type="molecule type" value="Genomic_DNA"/>
</dbReference>
<evidence type="ECO:0000256" key="4">
    <source>
        <dbReference type="PROSITE-ProRule" id="PRU00169"/>
    </source>
</evidence>
<dbReference type="PROSITE" id="PS50110">
    <property type="entry name" value="RESPONSE_REGULATORY"/>
    <property type="match status" value="1"/>
</dbReference>
<dbReference type="PRINTS" id="PR00032">
    <property type="entry name" value="HTHARAC"/>
</dbReference>
<dbReference type="Pfam" id="PF12833">
    <property type="entry name" value="HTH_18"/>
    <property type="match status" value="1"/>
</dbReference>
<dbReference type="InterPro" id="IPR009057">
    <property type="entry name" value="Homeodomain-like_sf"/>
</dbReference>
<dbReference type="InterPro" id="IPR018060">
    <property type="entry name" value="HTH_AraC"/>
</dbReference>
<dbReference type="SMART" id="SM00448">
    <property type="entry name" value="REC"/>
    <property type="match status" value="1"/>
</dbReference>
<evidence type="ECO:0000256" key="3">
    <source>
        <dbReference type="ARBA" id="ARBA00023163"/>
    </source>
</evidence>
<dbReference type="CDD" id="cd17536">
    <property type="entry name" value="REC_YesN-like"/>
    <property type="match status" value="1"/>
</dbReference>
<dbReference type="Proteomes" id="UP001649230">
    <property type="component" value="Chromosome"/>
</dbReference>
<evidence type="ECO:0000256" key="1">
    <source>
        <dbReference type="ARBA" id="ARBA00023015"/>
    </source>
</evidence>
<evidence type="ECO:0000256" key="2">
    <source>
        <dbReference type="ARBA" id="ARBA00023125"/>
    </source>
</evidence>
<keyword evidence="8" id="KW-1185">Reference proteome</keyword>
<feature type="domain" description="Response regulatory" evidence="6">
    <location>
        <begin position="3"/>
        <end position="120"/>
    </location>
</feature>
<sequence>MYRLLIADDEALEREGLEMMVKHVMKDQFEIYHAENGRRAIQLAEEKRPHIVFMDIKMPGIHGLEAVREILARHPDTRIVMVTAHDFFAYAKEALSLGVKDYILKPAKRDELLDILRKQIDALEEESGKRKEEMEIRLKLNRLLPLAENELSLMLMMDYVQELDLMYMAELLDLEWEKGYAVVISFPYQEQMDWEQFQHARKTMYEELKQYLKLQLPCMVSPMTGNRMAVFIPCPSYGAGYTHRVDSLQWGERLQAFAEGRFGLSACMGIGSVQEGIEGLRQSYQEAAAAAVDSSAVTRIRHFEDMQQLEGTAGISRAEEKRLLDTIQRLSRDEAYLIFSQIFDRLLHQYGENISGCKDELTALFISLARQLTRHSASDLMNRFAGVQDGKALREAVFTQLDRLLDELTEERKRRQFGVMERAKSYIHDHYKLEISMEQTAEAVNLSPYYFSKMFKLHVGETFIDYVTGLRIEEAKQLLEQEELSFKEICYMSGYHDPNYFSRIFKKTTGVTPTEYRKYLQKNVRSI</sequence>